<keyword evidence="2" id="KW-1185">Reference proteome</keyword>
<dbReference type="EMBL" id="JAFNEN010000217">
    <property type="protein sequence ID" value="KAG8189341.1"/>
    <property type="molecule type" value="Genomic_DNA"/>
</dbReference>
<dbReference type="Proteomes" id="UP000827092">
    <property type="component" value="Unassembled WGS sequence"/>
</dbReference>
<dbReference type="AlphaFoldDB" id="A0AAV6V0H2"/>
<sequence>MSLRYKRGGGTHSQCLQCTMASVLSVAVNVFGRGMLLNPLPSQDIVVELACAGASVCASDLPAESID</sequence>
<gene>
    <name evidence="1" type="ORF">JTE90_021846</name>
</gene>
<reference evidence="1 2" key="1">
    <citation type="journal article" date="2022" name="Nat. Ecol. Evol.">
        <title>A masculinizing supergene underlies an exaggerated male reproductive morph in a spider.</title>
        <authorList>
            <person name="Hendrickx F."/>
            <person name="De Corte Z."/>
            <person name="Sonet G."/>
            <person name="Van Belleghem S.M."/>
            <person name="Kostlbacher S."/>
            <person name="Vangestel C."/>
        </authorList>
    </citation>
    <scope>NUCLEOTIDE SEQUENCE [LARGE SCALE GENOMIC DNA]</scope>
    <source>
        <strain evidence="1">W744_W776</strain>
    </source>
</reference>
<protein>
    <submittedName>
        <fullName evidence="1">Uncharacterized protein</fullName>
    </submittedName>
</protein>
<comment type="caution">
    <text evidence="1">The sequence shown here is derived from an EMBL/GenBank/DDBJ whole genome shotgun (WGS) entry which is preliminary data.</text>
</comment>
<evidence type="ECO:0000313" key="1">
    <source>
        <dbReference type="EMBL" id="KAG8189341.1"/>
    </source>
</evidence>
<evidence type="ECO:0000313" key="2">
    <source>
        <dbReference type="Proteomes" id="UP000827092"/>
    </source>
</evidence>
<proteinExistence type="predicted"/>
<accession>A0AAV6V0H2</accession>
<organism evidence="1 2">
    <name type="scientific">Oedothorax gibbosus</name>
    <dbReference type="NCBI Taxonomy" id="931172"/>
    <lineage>
        <taxon>Eukaryota</taxon>
        <taxon>Metazoa</taxon>
        <taxon>Ecdysozoa</taxon>
        <taxon>Arthropoda</taxon>
        <taxon>Chelicerata</taxon>
        <taxon>Arachnida</taxon>
        <taxon>Araneae</taxon>
        <taxon>Araneomorphae</taxon>
        <taxon>Entelegynae</taxon>
        <taxon>Araneoidea</taxon>
        <taxon>Linyphiidae</taxon>
        <taxon>Erigoninae</taxon>
        <taxon>Oedothorax</taxon>
    </lineage>
</organism>
<name>A0AAV6V0H2_9ARAC</name>